<dbReference type="PANTHER" id="PTHR46791:SF5">
    <property type="entry name" value="CLR5 DOMAIN-CONTAINING PROTEIN-RELATED"/>
    <property type="match status" value="1"/>
</dbReference>
<keyword evidence="3" id="KW-1185">Reference proteome</keyword>
<evidence type="ECO:0000313" key="3">
    <source>
        <dbReference type="Proteomes" id="UP000620124"/>
    </source>
</evidence>
<evidence type="ECO:0000259" key="1">
    <source>
        <dbReference type="Pfam" id="PF24764"/>
    </source>
</evidence>
<evidence type="ECO:0000313" key="2">
    <source>
        <dbReference type="EMBL" id="KAF7351930.1"/>
    </source>
</evidence>
<name>A0A8H6Y0S3_9AGAR</name>
<dbReference type="PANTHER" id="PTHR46791">
    <property type="entry name" value="EXPRESSED PROTEIN"/>
    <property type="match status" value="1"/>
</dbReference>
<feature type="domain" description="Integrase core" evidence="1">
    <location>
        <begin position="240"/>
        <end position="438"/>
    </location>
</feature>
<dbReference type="Pfam" id="PF24764">
    <property type="entry name" value="rva_4"/>
    <property type="match status" value="1"/>
</dbReference>
<proteinExistence type="predicted"/>
<comment type="caution">
    <text evidence="2">The sequence shown here is derived from an EMBL/GenBank/DDBJ whole genome shotgun (WGS) entry which is preliminary data.</text>
</comment>
<sequence>MVHPANFPALPETPDDFNWNPDVLRAHDILATAYDRAAILLRQEEADPMRLRIHSEQIGQRLLPILEALVPELGDEAWINSAATAFGQIFVELERSAAVADGIENSKVKRVVPIHVERTGRRGRPKKVVDPVWLADAFSERRKMTLQTIADALGMHRHTLRNYLKLYNVYKRYTEISDQDLDILAKRFKRDKPNSGLRYLIGFLRTHRVKVGRERVRQSLLRVDGLGRILRKHKIERREYESARPNSTWHIDGYHKLIKWGIVIHGIADGFDRMVFSITPNGPQDDPNILIIQAIGLRASTNNRASTVLDLFLRAVQEYGAPSRGRGDRGGENIEVSVWMIKYRGPNRGSFLWGTSTRNTRVERLWVEVGSQFARPWRGFFLRLERLHGLDRDNPHHLWLLHYLFLDDINKDCDDFRDYWNHHPISGKGHDQTPADMRLIGEVKYGKYADNFEDIHPDILDRYGDEDDIDIAIAEDQRHNVRHEPIDVPKHESPFKSEEAAEIFSAALADVKAAEIIPQHLGVSPAEWEEGGYPETEMVKAGRKDVEITLPFPVWWPRAVAWAQGLELLSKIQAVENGDIVLP</sequence>
<dbReference type="EMBL" id="JACAZI010000009">
    <property type="protein sequence ID" value="KAF7351930.1"/>
    <property type="molecule type" value="Genomic_DNA"/>
</dbReference>
<dbReference type="Proteomes" id="UP000620124">
    <property type="component" value="Unassembled WGS sequence"/>
</dbReference>
<organism evidence="2 3">
    <name type="scientific">Mycena venus</name>
    <dbReference type="NCBI Taxonomy" id="2733690"/>
    <lineage>
        <taxon>Eukaryota</taxon>
        <taxon>Fungi</taxon>
        <taxon>Dikarya</taxon>
        <taxon>Basidiomycota</taxon>
        <taxon>Agaricomycotina</taxon>
        <taxon>Agaricomycetes</taxon>
        <taxon>Agaricomycetidae</taxon>
        <taxon>Agaricales</taxon>
        <taxon>Marasmiineae</taxon>
        <taxon>Mycenaceae</taxon>
        <taxon>Mycena</taxon>
    </lineage>
</organism>
<dbReference type="OrthoDB" id="3353107at2759"/>
<dbReference type="AlphaFoldDB" id="A0A8H6Y0S3"/>
<gene>
    <name evidence="2" type="ORF">MVEN_01154800</name>
</gene>
<protein>
    <submittedName>
        <fullName evidence="2">Integrase catalytic domain-containing protein</fullName>
    </submittedName>
</protein>
<accession>A0A8H6Y0S3</accession>
<reference evidence="2" key="1">
    <citation type="submission" date="2020-05" db="EMBL/GenBank/DDBJ databases">
        <title>Mycena genomes resolve the evolution of fungal bioluminescence.</title>
        <authorList>
            <person name="Tsai I.J."/>
        </authorList>
    </citation>
    <scope>NUCLEOTIDE SEQUENCE</scope>
    <source>
        <strain evidence="2">CCC161011</strain>
    </source>
</reference>
<dbReference type="InterPro" id="IPR058913">
    <property type="entry name" value="Integrase_dom_put"/>
</dbReference>